<dbReference type="KEGG" id="nzo:SAMEA4504057_1507"/>
<evidence type="ECO:0000313" key="6">
    <source>
        <dbReference type="Proteomes" id="UP000254055"/>
    </source>
</evidence>
<keyword evidence="4" id="KW-1185">Reference proteome</keyword>
<dbReference type="SUPFAM" id="SSF143011">
    <property type="entry name" value="RelE-like"/>
    <property type="match status" value="1"/>
</dbReference>
<dbReference type="Proteomes" id="UP000215033">
    <property type="component" value="Chromosome 1"/>
</dbReference>
<protein>
    <submittedName>
        <fullName evidence="1 2">Killer protein</fullName>
    </submittedName>
</protein>
<dbReference type="Proteomes" id="UP000193466">
    <property type="component" value="Unassembled WGS sequence"/>
</dbReference>
<gene>
    <name evidence="2" type="primary">higB-1</name>
    <name evidence="1" type="ORF">BWD10_00330</name>
    <name evidence="3" type="ORF">NCTC12229_00368</name>
    <name evidence="2" type="ORF">SAMEA4504057_01507</name>
</gene>
<name>A0A1X3CVD6_9NEIS</name>
<reference evidence="3 6" key="3">
    <citation type="submission" date="2018-06" db="EMBL/GenBank/DDBJ databases">
        <authorList>
            <consortium name="Pathogen Informatics"/>
            <person name="Doyle S."/>
        </authorList>
    </citation>
    <scope>NUCLEOTIDE SEQUENCE [LARGE SCALE GENOMIC DNA]</scope>
    <source>
        <strain evidence="3 6">NCTC12229</strain>
    </source>
</reference>
<evidence type="ECO:0000313" key="4">
    <source>
        <dbReference type="Proteomes" id="UP000193466"/>
    </source>
</evidence>
<dbReference type="AlphaFoldDB" id="A0A1X3CVD6"/>
<dbReference type="EMBL" id="LT906434">
    <property type="protein sequence ID" value="SNU79997.1"/>
    <property type="molecule type" value="Genomic_DNA"/>
</dbReference>
<sequence>MIISFQHKGLERFYKTGSKSGIQAAHAAKLARILARLNAASVPSDMNIPGWNLHPLSGDLKNHWSVKVNGNWRVTFKLENGHAEIVDYQDYH</sequence>
<dbReference type="RefSeq" id="WP_085362509.1">
    <property type="nucleotide sequence ID" value="NZ_JAUNKT010000010.1"/>
</dbReference>
<dbReference type="InterPro" id="IPR007711">
    <property type="entry name" value="HigB-1"/>
</dbReference>
<dbReference type="STRING" id="326523.BWD10_00330"/>
<reference evidence="1 4" key="1">
    <citation type="submission" date="2017-01" db="EMBL/GenBank/DDBJ databases">
        <authorList>
            <person name="Wolfgang W.J."/>
            <person name="Cole J."/>
            <person name="Wroblewski D."/>
            <person name="Mcginnis J."/>
            <person name="Musser K.A."/>
        </authorList>
    </citation>
    <scope>NUCLEOTIDE SEQUENCE [LARGE SCALE GENOMIC DNA]</scope>
    <source>
        <strain evidence="1 4">DSM 21643</strain>
    </source>
</reference>
<dbReference type="EMBL" id="MTBM01000001">
    <property type="protein sequence ID" value="OSI11454.1"/>
    <property type="molecule type" value="Genomic_DNA"/>
</dbReference>
<organism evidence="2 5">
    <name type="scientific">Neisseria zoodegmatis</name>
    <dbReference type="NCBI Taxonomy" id="326523"/>
    <lineage>
        <taxon>Bacteria</taxon>
        <taxon>Pseudomonadati</taxon>
        <taxon>Pseudomonadota</taxon>
        <taxon>Betaproteobacteria</taxon>
        <taxon>Neisseriales</taxon>
        <taxon>Neisseriaceae</taxon>
        <taxon>Neisseria</taxon>
    </lineage>
</organism>
<evidence type="ECO:0000313" key="5">
    <source>
        <dbReference type="Proteomes" id="UP000215033"/>
    </source>
</evidence>
<reference evidence="2 5" key="2">
    <citation type="submission" date="2017-06" db="EMBL/GenBank/DDBJ databases">
        <authorList>
            <consortium name="Pathogen Informatics"/>
        </authorList>
    </citation>
    <scope>NUCLEOTIDE SEQUENCE [LARGE SCALE GENOMIC DNA]</scope>
    <source>
        <strain evidence="2 5">NCTC12230</strain>
    </source>
</reference>
<dbReference type="OrthoDB" id="9801102at2"/>
<accession>A0A1X3CVD6</accession>
<evidence type="ECO:0000313" key="3">
    <source>
        <dbReference type="EMBL" id="SUA35960.1"/>
    </source>
</evidence>
<proteinExistence type="predicted"/>
<dbReference type="PANTHER" id="PTHR40266:SF2">
    <property type="entry name" value="TOXIN HIGB-1"/>
    <property type="match status" value="1"/>
</dbReference>
<dbReference type="Pfam" id="PF05015">
    <property type="entry name" value="HigB-like_toxin"/>
    <property type="match status" value="1"/>
</dbReference>
<evidence type="ECO:0000313" key="2">
    <source>
        <dbReference type="EMBL" id="SNU79997.1"/>
    </source>
</evidence>
<dbReference type="Proteomes" id="UP000254055">
    <property type="component" value="Unassembled WGS sequence"/>
</dbReference>
<dbReference type="PANTHER" id="PTHR40266">
    <property type="entry name" value="TOXIN HIGB-1"/>
    <property type="match status" value="1"/>
</dbReference>
<dbReference type="EMBL" id="UGRS01000001">
    <property type="protein sequence ID" value="SUA35960.1"/>
    <property type="molecule type" value="Genomic_DNA"/>
</dbReference>
<evidence type="ECO:0000313" key="1">
    <source>
        <dbReference type="EMBL" id="OSI11454.1"/>
    </source>
</evidence>
<dbReference type="Gene3D" id="3.30.2310.20">
    <property type="entry name" value="RelE-like"/>
    <property type="match status" value="1"/>
</dbReference>
<dbReference type="InterPro" id="IPR035093">
    <property type="entry name" value="RelE/ParE_toxin_dom_sf"/>
</dbReference>